<dbReference type="RefSeq" id="WP_377682770.1">
    <property type="nucleotide sequence ID" value="NZ_JBHMDZ010000001.1"/>
</dbReference>
<gene>
    <name evidence="2" type="ORF">QWZ10_13285</name>
</gene>
<feature type="region of interest" description="Disordered" evidence="1">
    <location>
        <begin position="1"/>
        <end position="40"/>
    </location>
</feature>
<feature type="compositionally biased region" description="Polar residues" evidence="1">
    <location>
        <begin position="1"/>
        <end position="15"/>
    </location>
</feature>
<dbReference type="Proteomes" id="UP001243846">
    <property type="component" value="Unassembled WGS sequence"/>
</dbReference>
<accession>A0ABT8DAK5</accession>
<sequence>MSRPTQEATSGSSLHDGSFRDSRADQGAQLLRDDTFTAAA</sequence>
<keyword evidence="3" id="KW-1185">Reference proteome</keyword>
<reference evidence="3" key="1">
    <citation type="journal article" date="2019" name="Int. J. Syst. Evol. Microbiol.">
        <title>The Global Catalogue of Microorganisms (GCM) 10K type strain sequencing project: providing services to taxonomists for standard genome sequencing and annotation.</title>
        <authorList>
            <consortium name="The Broad Institute Genomics Platform"/>
            <consortium name="The Broad Institute Genome Sequencing Center for Infectious Disease"/>
            <person name="Wu L."/>
            <person name="Ma J."/>
        </authorList>
    </citation>
    <scope>NUCLEOTIDE SEQUENCE [LARGE SCALE GENOMIC DNA]</scope>
    <source>
        <strain evidence="3">CECT 8482</strain>
    </source>
</reference>
<dbReference type="EMBL" id="JAUFRC010000001">
    <property type="protein sequence ID" value="MDN3712480.1"/>
    <property type="molecule type" value="Genomic_DNA"/>
</dbReference>
<organism evidence="2 3">
    <name type="scientific">Paracoccus cavernae</name>
    <dbReference type="NCBI Taxonomy" id="1571207"/>
    <lineage>
        <taxon>Bacteria</taxon>
        <taxon>Pseudomonadati</taxon>
        <taxon>Pseudomonadota</taxon>
        <taxon>Alphaproteobacteria</taxon>
        <taxon>Rhodobacterales</taxon>
        <taxon>Paracoccaceae</taxon>
        <taxon>Paracoccus</taxon>
    </lineage>
</organism>
<comment type="caution">
    <text evidence="2">The sequence shown here is derived from an EMBL/GenBank/DDBJ whole genome shotgun (WGS) entry which is preliminary data.</text>
</comment>
<evidence type="ECO:0000313" key="2">
    <source>
        <dbReference type="EMBL" id="MDN3712480.1"/>
    </source>
</evidence>
<feature type="compositionally biased region" description="Basic and acidic residues" evidence="1">
    <location>
        <begin position="31"/>
        <end position="40"/>
    </location>
</feature>
<protein>
    <submittedName>
        <fullName evidence="2">Uncharacterized protein</fullName>
    </submittedName>
</protein>
<name>A0ABT8DAK5_9RHOB</name>
<proteinExistence type="predicted"/>
<evidence type="ECO:0000313" key="3">
    <source>
        <dbReference type="Proteomes" id="UP001243846"/>
    </source>
</evidence>
<evidence type="ECO:0000256" key="1">
    <source>
        <dbReference type="SAM" id="MobiDB-lite"/>
    </source>
</evidence>